<evidence type="ECO:0000313" key="2">
    <source>
        <dbReference type="EMBL" id="GLT17514.1"/>
    </source>
</evidence>
<dbReference type="EMBL" id="BSPW01000023">
    <property type="protein sequence ID" value="GLT17514.1"/>
    <property type="molecule type" value="Genomic_DNA"/>
</dbReference>
<comment type="caution">
    <text evidence="2">The sequence shown here is derived from an EMBL/GenBank/DDBJ whole genome shotgun (WGS) entry which is preliminary data.</text>
</comment>
<sequence length="72" mass="7889">MKQIGIEGTGTHSAGLCKFLRQKQIKVFEVNRANRAMHRLRDQSDPTDAESAARSGLANESTAIPKSHDVIV</sequence>
<proteinExistence type="predicted"/>
<evidence type="ECO:0008006" key="4">
    <source>
        <dbReference type="Google" id="ProtNLM"/>
    </source>
</evidence>
<protein>
    <recommendedName>
        <fullName evidence="4">Transposase</fullName>
    </recommendedName>
</protein>
<organism evidence="2 3">
    <name type="scientific">Vibrio zhanjiangensis</name>
    <dbReference type="NCBI Taxonomy" id="1046128"/>
    <lineage>
        <taxon>Bacteria</taxon>
        <taxon>Pseudomonadati</taxon>
        <taxon>Pseudomonadota</taxon>
        <taxon>Gammaproteobacteria</taxon>
        <taxon>Vibrionales</taxon>
        <taxon>Vibrionaceae</taxon>
        <taxon>Vibrio</taxon>
    </lineage>
</organism>
<evidence type="ECO:0000313" key="3">
    <source>
        <dbReference type="Proteomes" id="UP001157138"/>
    </source>
</evidence>
<dbReference type="Proteomes" id="UP001157138">
    <property type="component" value="Unassembled WGS sequence"/>
</dbReference>
<keyword evidence="3" id="KW-1185">Reference proteome</keyword>
<gene>
    <name evidence="2" type="ORF">GCM10007938_12910</name>
</gene>
<feature type="region of interest" description="Disordered" evidence="1">
    <location>
        <begin position="38"/>
        <end position="72"/>
    </location>
</feature>
<name>A0ABQ6EX23_9VIBR</name>
<accession>A0ABQ6EX23</accession>
<reference evidence="3" key="1">
    <citation type="journal article" date="2019" name="Int. J. Syst. Evol. Microbiol.">
        <title>The Global Catalogue of Microorganisms (GCM) 10K type strain sequencing project: providing services to taxonomists for standard genome sequencing and annotation.</title>
        <authorList>
            <consortium name="The Broad Institute Genomics Platform"/>
            <consortium name="The Broad Institute Genome Sequencing Center for Infectious Disease"/>
            <person name="Wu L."/>
            <person name="Ma J."/>
        </authorList>
    </citation>
    <scope>NUCLEOTIDE SEQUENCE [LARGE SCALE GENOMIC DNA]</scope>
    <source>
        <strain evidence="3">NBRC 108723</strain>
    </source>
</reference>
<evidence type="ECO:0000256" key="1">
    <source>
        <dbReference type="SAM" id="MobiDB-lite"/>
    </source>
</evidence>